<protein>
    <recommendedName>
        <fullName evidence="1">Bet v I/Major latex protein domain-containing protein</fullName>
    </recommendedName>
</protein>
<evidence type="ECO:0000313" key="2">
    <source>
        <dbReference type="EMBL" id="KAK2991230.1"/>
    </source>
</evidence>
<comment type="caution">
    <text evidence="2">The sequence shown here is derived from an EMBL/GenBank/DDBJ whole genome shotgun (WGS) entry which is preliminary data.</text>
</comment>
<proteinExistence type="predicted"/>
<organism evidence="2 3">
    <name type="scientific">Escallonia rubra</name>
    <dbReference type="NCBI Taxonomy" id="112253"/>
    <lineage>
        <taxon>Eukaryota</taxon>
        <taxon>Viridiplantae</taxon>
        <taxon>Streptophyta</taxon>
        <taxon>Embryophyta</taxon>
        <taxon>Tracheophyta</taxon>
        <taxon>Spermatophyta</taxon>
        <taxon>Magnoliopsida</taxon>
        <taxon>eudicotyledons</taxon>
        <taxon>Gunneridae</taxon>
        <taxon>Pentapetalae</taxon>
        <taxon>asterids</taxon>
        <taxon>campanulids</taxon>
        <taxon>Escalloniales</taxon>
        <taxon>Escalloniaceae</taxon>
        <taxon>Escallonia</taxon>
    </lineage>
</organism>
<dbReference type="EMBL" id="JAVXUO010000548">
    <property type="protein sequence ID" value="KAK2991230.1"/>
    <property type="molecule type" value="Genomic_DNA"/>
</dbReference>
<dbReference type="Gene3D" id="3.30.530.20">
    <property type="match status" value="1"/>
</dbReference>
<dbReference type="GO" id="GO:0006952">
    <property type="term" value="P:defense response"/>
    <property type="evidence" value="ECO:0007669"/>
    <property type="project" value="InterPro"/>
</dbReference>
<keyword evidence="3" id="KW-1185">Reference proteome</keyword>
<accession>A0AA88UMS8</accession>
<dbReference type="InterPro" id="IPR023393">
    <property type="entry name" value="START-like_dom_sf"/>
</dbReference>
<dbReference type="InterPro" id="IPR051761">
    <property type="entry name" value="MLP-like_ligand-binding"/>
</dbReference>
<evidence type="ECO:0000313" key="3">
    <source>
        <dbReference type="Proteomes" id="UP001187471"/>
    </source>
</evidence>
<dbReference type="AlphaFoldDB" id="A0AA88UMS8"/>
<sequence length="131" mass="14578">MPLFLVAGPHPETFMVLGPHPGTPDLFLVCRPRSGTPTLFLDLVSPFMVPSLAHLDPQPTRSPRVSRTSMFLEFYLGKHGKAKVAKEVIDGIDEKNKTMILRVIEGDLLELYKSFVVTLHVDPKGENTLVK</sequence>
<dbReference type="Proteomes" id="UP001187471">
    <property type="component" value="Unassembled WGS sequence"/>
</dbReference>
<evidence type="ECO:0000259" key="1">
    <source>
        <dbReference type="Pfam" id="PF00407"/>
    </source>
</evidence>
<name>A0AA88UMS8_9ASTE</name>
<dbReference type="SUPFAM" id="SSF55961">
    <property type="entry name" value="Bet v1-like"/>
    <property type="match status" value="1"/>
</dbReference>
<feature type="domain" description="Bet v I/Major latex protein" evidence="1">
    <location>
        <begin position="79"/>
        <end position="128"/>
    </location>
</feature>
<dbReference type="Pfam" id="PF00407">
    <property type="entry name" value="Bet_v_1"/>
    <property type="match status" value="1"/>
</dbReference>
<reference evidence="2" key="1">
    <citation type="submission" date="2022-12" db="EMBL/GenBank/DDBJ databases">
        <title>Draft genome assemblies for two species of Escallonia (Escalloniales).</title>
        <authorList>
            <person name="Chanderbali A."/>
            <person name="Dervinis C."/>
            <person name="Anghel I."/>
            <person name="Soltis D."/>
            <person name="Soltis P."/>
            <person name="Zapata F."/>
        </authorList>
    </citation>
    <scope>NUCLEOTIDE SEQUENCE</scope>
    <source>
        <strain evidence="2">UCBG92.1500</strain>
        <tissue evidence="2">Leaf</tissue>
    </source>
</reference>
<dbReference type="PANTHER" id="PTHR31907">
    <property type="entry name" value="MLP-LIKE PROTEIN 423"/>
    <property type="match status" value="1"/>
</dbReference>
<dbReference type="InterPro" id="IPR000916">
    <property type="entry name" value="Bet_v_I/MLP"/>
</dbReference>
<gene>
    <name evidence="2" type="ORF">RJ640_018313</name>
</gene>